<dbReference type="CDD" id="cd05936">
    <property type="entry name" value="FC-FACS_FadD_like"/>
    <property type="match status" value="1"/>
</dbReference>
<organism evidence="10 11">
    <name type="scientific">Neolewinella maritima</name>
    <dbReference type="NCBI Taxonomy" id="1383882"/>
    <lineage>
        <taxon>Bacteria</taxon>
        <taxon>Pseudomonadati</taxon>
        <taxon>Bacteroidota</taxon>
        <taxon>Saprospiria</taxon>
        <taxon>Saprospirales</taxon>
        <taxon>Lewinellaceae</taxon>
        <taxon>Neolewinella</taxon>
    </lineage>
</organism>
<proteinExistence type="predicted"/>
<keyword evidence="3 10" id="KW-0436">Ligase</keyword>
<reference evidence="10" key="1">
    <citation type="submission" date="2021-12" db="EMBL/GenBank/DDBJ databases">
        <authorList>
            <person name="Rodrigo-Torres L."/>
            <person name="Arahal R. D."/>
            <person name="Lucena T."/>
        </authorList>
    </citation>
    <scope>NUCLEOTIDE SEQUENCE</scope>
    <source>
        <strain evidence="10">CECT 8419</strain>
    </source>
</reference>
<dbReference type="InterPro" id="IPR025110">
    <property type="entry name" value="AMP-bd_C"/>
</dbReference>
<dbReference type="Gene3D" id="3.40.50.12780">
    <property type="entry name" value="N-terminal domain of ligase-like"/>
    <property type="match status" value="1"/>
</dbReference>
<dbReference type="InterPro" id="IPR050237">
    <property type="entry name" value="ATP-dep_AMP-bd_enzyme"/>
</dbReference>
<dbReference type="InterPro" id="IPR020845">
    <property type="entry name" value="AMP-binding_CS"/>
</dbReference>
<evidence type="ECO:0000256" key="2">
    <source>
        <dbReference type="ARBA" id="ARBA00005005"/>
    </source>
</evidence>
<protein>
    <recommendedName>
        <fullName evidence="6">Long-chain-fatty-acid--CoA ligase</fullName>
        <ecNumber evidence="5">6.2.1.3</ecNumber>
    </recommendedName>
    <alternativeName>
        <fullName evidence="7">Long-chain acyl-CoA synthetase</fullName>
    </alternativeName>
</protein>
<dbReference type="InterPro" id="IPR042099">
    <property type="entry name" value="ANL_N_sf"/>
</dbReference>
<keyword evidence="11" id="KW-1185">Reference proteome</keyword>
<dbReference type="PANTHER" id="PTHR43767:SF8">
    <property type="entry name" value="LONG-CHAIN-FATTY-ACID--COA LIGASE"/>
    <property type="match status" value="1"/>
</dbReference>
<dbReference type="Pfam" id="PF13193">
    <property type="entry name" value="AMP-binding_C"/>
    <property type="match status" value="1"/>
</dbReference>
<evidence type="ECO:0000256" key="6">
    <source>
        <dbReference type="ARBA" id="ARBA00039545"/>
    </source>
</evidence>
<dbReference type="InterPro" id="IPR000873">
    <property type="entry name" value="AMP-dep_synth/lig_dom"/>
</dbReference>
<dbReference type="GO" id="GO:0004467">
    <property type="term" value="F:long-chain fatty acid-CoA ligase activity"/>
    <property type="evidence" value="ECO:0007669"/>
    <property type="project" value="UniProtKB-EC"/>
</dbReference>
<evidence type="ECO:0000256" key="4">
    <source>
        <dbReference type="ARBA" id="ARBA00023136"/>
    </source>
</evidence>
<evidence type="ECO:0000256" key="7">
    <source>
        <dbReference type="ARBA" id="ARBA00042773"/>
    </source>
</evidence>
<keyword evidence="4" id="KW-0472">Membrane</keyword>
<evidence type="ECO:0000313" key="11">
    <source>
        <dbReference type="Proteomes" id="UP000837803"/>
    </source>
</evidence>
<dbReference type="PANTHER" id="PTHR43767">
    <property type="entry name" value="LONG-CHAIN-FATTY-ACID--COA LIGASE"/>
    <property type="match status" value="1"/>
</dbReference>
<gene>
    <name evidence="10" type="primary">fadD</name>
    <name evidence="10" type="ORF">LEM8419_02733</name>
</gene>
<accession>A0ABM9B3A7</accession>
<comment type="subcellular location">
    <subcellularLocation>
        <location evidence="1">Membrane</location>
        <topology evidence="1">Peripheral membrane protein</topology>
    </subcellularLocation>
</comment>
<comment type="caution">
    <text evidence="10">The sequence shown here is derived from an EMBL/GenBank/DDBJ whole genome shotgun (WGS) entry which is preliminary data.</text>
</comment>
<name>A0ABM9B3A7_9BACT</name>
<evidence type="ECO:0000259" key="8">
    <source>
        <dbReference type="Pfam" id="PF00501"/>
    </source>
</evidence>
<comment type="pathway">
    <text evidence="2">Lipid metabolism; fatty acid beta-oxidation.</text>
</comment>
<feature type="domain" description="AMP-dependent synthetase/ligase" evidence="8">
    <location>
        <begin position="36"/>
        <end position="424"/>
    </location>
</feature>
<dbReference type="EMBL" id="CAKLPZ010000003">
    <property type="protein sequence ID" value="CAH1001825.1"/>
    <property type="molecule type" value="Genomic_DNA"/>
</dbReference>
<evidence type="ECO:0000256" key="3">
    <source>
        <dbReference type="ARBA" id="ARBA00022598"/>
    </source>
</evidence>
<evidence type="ECO:0000256" key="1">
    <source>
        <dbReference type="ARBA" id="ARBA00004170"/>
    </source>
</evidence>
<dbReference type="InterPro" id="IPR045851">
    <property type="entry name" value="AMP-bd_C_sf"/>
</dbReference>
<dbReference type="PROSITE" id="PS00455">
    <property type="entry name" value="AMP_BINDING"/>
    <property type="match status" value="1"/>
</dbReference>
<feature type="domain" description="AMP-binding enzyme C-terminal" evidence="9">
    <location>
        <begin position="474"/>
        <end position="548"/>
    </location>
</feature>
<dbReference type="EC" id="6.2.1.3" evidence="5"/>
<sequence length="557" mass="61201">MMNTDQRPWLAQYPAGIPANVEVDSFPTLRALIADATKQHGNKAAFSCMGKDVTYNELDRLSTAFGAYLHYRGLQPGDRVAVMMPNMLQYPIALHGILKAGLVIVNTNPLYTPPEMKHQFTDSGAKAIIIAENFAANLQKIVGETDIHTVILTSIGGMLGWIKGGLTNFVVRNVKKMVPAYDLPNAVQFQTALDEGKKYKLPQFTGQPTDTIALQYTGGTTGVSKGAMLTNSNLVANALQSKAWMTQKLEAGSQERMLCPLPLYHIFAFTVNSVAIFAHGICNVLIVNPRDLSTIVKAFKDNRIAGMTGVNTLFNGLLNDKDFTKLDFRHLKITVGGGMAVQRAVAERWQKLTGVPLSEGYGLTETSPSASMNPLNDKLRIGSIGVPLPNTDMRVWNEDAHRVATSEERGEIQIKGPQVMKGYLNRPEDTAKVLQDGWLSTGDIGMMSEDGFFTIVDRKKDMILVSGFNVYPNEVEDVIAAHPKVLEVAAVGVPSERSGEVVKIYVVKKDASLTKEELITYARESLTGYKIPKEVEFRDDLPKSNVGKILRRELREA</sequence>
<evidence type="ECO:0000256" key="5">
    <source>
        <dbReference type="ARBA" id="ARBA00026121"/>
    </source>
</evidence>
<evidence type="ECO:0000259" key="9">
    <source>
        <dbReference type="Pfam" id="PF13193"/>
    </source>
</evidence>
<dbReference type="Proteomes" id="UP000837803">
    <property type="component" value="Unassembled WGS sequence"/>
</dbReference>
<evidence type="ECO:0000313" key="10">
    <source>
        <dbReference type="EMBL" id="CAH1001825.1"/>
    </source>
</evidence>
<dbReference type="Gene3D" id="3.30.300.30">
    <property type="match status" value="1"/>
</dbReference>
<dbReference type="Pfam" id="PF00501">
    <property type="entry name" value="AMP-binding"/>
    <property type="match status" value="1"/>
</dbReference>
<dbReference type="SUPFAM" id="SSF56801">
    <property type="entry name" value="Acetyl-CoA synthetase-like"/>
    <property type="match status" value="1"/>
</dbReference>